<evidence type="ECO:0000313" key="3">
    <source>
        <dbReference type="Proteomes" id="UP000308652"/>
    </source>
</evidence>
<dbReference type="PANTHER" id="PTHR46980">
    <property type="entry name" value="TRICALBIN-1-RELATED"/>
    <property type="match status" value="1"/>
</dbReference>
<dbReference type="InterPro" id="IPR035892">
    <property type="entry name" value="C2_domain_sf"/>
</dbReference>
<dbReference type="PROSITE" id="PS50004">
    <property type="entry name" value="C2"/>
    <property type="match status" value="1"/>
</dbReference>
<protein>
    <recommendedName>
        <fullName evidence="1">C2 domain-containing protein</fullName>
    </recommendedName>
</protein>
<dbReference type="SMART" id="SM00239">
    <property type="entry name" value="C2"/>
    <property type="match status" value="2"/>
</dbReference>
<dbReference type="Proteomes" id="UP000308652">
    <property type="component" value="Unassembled WGS sequence"/>
</dbReference>
<accession>A0A5C3M7L4</accession>
<dbReference type="InterPro" id="IPR052455">
    <property type="entry name" value="Tricalbin_domain"/>
</dbReference>
<name>A0A5C3M7L4_9AGAR</name>
<gene>
    <name evidence="2" type="ORF">BDQ12DRAFT_711072</name>
</gene>
<proteinExistence type="predicted"/>
<dbReference type="PANTHER" id="PTHR46980:SF2">
    <property type="entry name" value="TRICALBIN-1-RELATED"/>
    <property type="match status" value="1"/>
</dbReference>
<dbReference type="InterPro" id="IPR000008">
    <property type="entry name" value="C2_dom"/>
</dbReference>
<dbReference type="SUPFAM" id="SSF49562">
    <property type="entry name" value="C2 domain (Calcium/lipid-binding domain, CaLB)"/>
    <property type="match status" value="2"/>
</dbReference>
<dbReference type="Pfam" id="PF00168">
    <property type="entry name" value="C2"/>
    <property type="match status" value="2"/>
</dbReference>
<evidence type="ECO:0000313" key="2">
    <source>
        <dbReference type="EMBL" id="TFK41290.1"/>
    </source>
</evidence>
<dbReference type="EMBL" id="ML213595">
    <property type="protein sequence ID" value="TFK41290.1"/>
    <property type="molecule type" value="Genomic_DNA"/>
</dbReference>
<sequence>MDDCLVREYAFKIIGTANCSCACNNHIQEVLDRLVMRLPATKYHFLNHLLFGNCRIFYGDAEVEGSSTLKSESKSREVIGVIRVIIQSAHISERVVLWSVRPSISTRIRINQQQVGSTGRQIRTRDPNWFSETHYGLVYSLDDVLNLDVIDYGLFDWPVLIGSAVTTLSKTERGFFHTNRKLTLGKRQKQRGNLLCDLFFYPIRGNEIQHKIEDRGQQGVVRIRFERAKGLKSATGKINLKSIAELSFGWNDSPIHVTPPGQSENPSWNSVHEFMCINKSSTLVIVKVVDARHKQQVLGHISLPLEDLLQGEESCNRWWSMSGCIGGQLKMDVQWKALEIR</sequence>
<evidence type="ECO:0000259" key="1">
    <source>
        <dbReference type="PROSITE" id="PS50004"/>
    </source>
</evidence>
<keyword evidence="3" id="KW-1185">Reference proteome</keyword>
<feature type="non-terminal residue" evidence="2">
    <location>
        <position position="341"/>
    </location>
</feature>
<dbReference type="AlphaFoldDB" id="A0A5C3M7L4"/>
<organism evidence="2 3">
    <name type="scientific">Crucibulum laeve</name>
    <dbReference type="NCBI Taxonomy" id="68775"/>
    <lineage>
        <taxon>Eukaryota</taxon>
        <taxon>Fungi</taxon>
        <taxon>Dikarya</taxon>
        <taxon>Basidiomycota</taxon>
        <taxon>Agaricomycotina</taxon>
        <taxon>Agaricomycetes</taxon>
        <taxon>Agaricomycetidae</taxon>
        <taxon>Agaricales</taxon>
        <taxon>Agaricineae</taxon>
        <taxon>Nidulariaceae</taxon>
        <taxon>Crucibulum</taxon>
    </lineage>
</organism>
<dbReference type="STRING" id="68775.A0A5C3M7L4"/>
<feature type="domain" description="C2" evidence="1">
    <location>
        <begin position="204"/>
        <end position="319"/>
    </location>
</feature>
<dbReference type="Gene3D" id="2.60.40.150">
    <property type="entry name" value="C2 domain"/>
    <property type="match status" value="1"/>
</dbReference>
<dbReference type="OrthoDB" id="67700at2759"/>
<reference evidence="2 3" key="1">
    <citation type="journal article" date="2019" name="Nat. Ecol. Evol.">
        <title>Megaphylogeny resolves global patterns of mushroom evolution.</title>
        <authorList>
            <person name="Varga T."/>
            <person name="Krizsan K."/>
            <person name="Foldi C."/>
            <person name="Dima B."/>
            <person name="Sanchez-Garcia M."/>
            <person name="Sanchez-Ramirez S."/>
            <person name="Szollosi G.J."/>
            <person name="Szarkandi J.G."/>
            <person name="Papp V."/>
            <person name="Albert L."/>
            <person name="Andreopoulos W."/>
            <person name="Angelini C."/>
            <person name="Antonin V."/>
            <person name="Barry K.W."/>
            <person name="Bougher N.L."/>
            <person name="Buchanan P."/>
            <person name="Buyck B."/>
            <person name="Bense V."/>
            <person name="Catcheside P."/>
            <person name="Chovatia M."/>
            <person name="Cooper J."/>
            <person name="Damon W."/>
            <person name="Desjardin D."/>
            <person name="Finy P."/>
            <person name="Geml J."/>
            <person name="Haridas S."/>
            <person name="Hughes K."/>
            <person name="Justo A."/>
            <person name="Karasinski D."/>
            <person name="Kautmanova I."/>
            <person name="Kiss B."/>
            <person name="Kocsube S."/>
            <person name="Kotiranta H."/>
            <person name="LaButti K.M."/>
            <person name="Lechner B.E."/>
            <person name="Liimatainen K."/>
            <person name="Lipzen A."/>
            <person name="Lukacs Z."/>
            <person name="Mihaltcheva S."/>
            <person name="Morgado L.N."/>
            <person name="Niskanen T."/>
            <person name="Noordeloos M.E."/>
            <person name="Ohm R.A."/>
            <person name="Ortiz-Santana B."/>
            <person name="Ovrebo C."/>
            <person name="Racz N."/>
            <person name="Riley R."/>
            <person name="Savchenko A."/>
            <person name="Shiryaev A."/>
            <person name="Soop K."/>
            <person name="Spirin V."/>
            <person name="Szebenyi C."/>
            <person name="Tomsovsky M."/>
            <person name="Tulloss R.E."/>
            <person name="Uehling J."/>
            <person name="Grigoriev I.V."/>
            <person name="Vagvolgyi C."/>
            <person name="Papp T."/>
            <person name="Martin F.M."/>
            <person name="Miettinen O."/>
            <person name="Hibbett D.S."/>
            <person name="Nagy L.G."/>
        </authorList>
    </citation>
    <scope>NUCLEOTIDE SEQUENCE [LARGE SCALE GENOMIC DNA]</scope>
    <source>
        <strain evidence="2 3">CBS 166.37</strain>
    </source>
</reference>